<evidence type="ECO:0000313" key="2">
    <source>
        <dbReference type="Proteomes" id="UP000322234"/>
    </source>
</evidence>
<sequence>MGQCLRVASRLRKVWSKAITVRSKNTAIGWIFNQLLGRTFSGPTEGKFRILPPRSDIRVHTQYATPLNPRVLHTDLGFLDLCNRENVMVVGLPFSVNVRAFPKGTQSGQIAIEK</sequence>
<protein>
    <submittedName>
        <fullName evidence="1">Uncharacterized protein</fullName>
    </submittedName>
</protein>
<dbReference type="EMBL" id="VBQZ03000072">
    <property type="protein sequence ID" value="MXQ91524.1"/>
    <property type="molecule type" value="Genomic_DNA"/>
</dbReference>
<proteinExistence type="predicted"/>
<comment type="caution">
    <text evidence="1">The sequence shown here is derived from an EMBL/GenBank/DDBJ whole genome shotgun (WGS) entry which is preliminary data.</text>
</comment>
<name>A0A6B0RU08_9CETA</name>
<reference evidence="1" key="1">
    <citation type="submission" date="2019-10" db="EMBL/GenBank/DDBJ databases">
        <title>The sequence and de novo assembly of the wild yak genome.</title>
        <authorList>
            <person name="Liu Y."/>
        </authorList>
    </citation>
    <scope>NUCLEOTIDE SEQUENCE [LARGE SCALE GENOMIC DNA]</scope>
    <source>
        <strain evidence="1">WY2019</strain>
    </source>
</reference>
<dbReference type="Proteomes" id="UP000322234">
    <property type="component" value="Unassembled WGS sequence"/>
</dbReference>
<evidence type="ECO:0000313" key="1">
    <source>
        <dbReference type="EMBL" id="MXQ91524.1"/>
    </source>
</evidence>
<organism evidence="1 2">
    <name type="scientific">Bos mutus</name>
    <name type="common">wild yak</name>
    <dbReference type="NCBI Taxonomy" id="72004"/>
    <lineage>
        <taxon>Eukaryota</taxon>
        <taxon>Metazoa</taxon>
        <taxon>Chordata</taxon>
        <taxon>Craniata</taxon>
        <taxon>Vertebrata</taxon>
        <taxon>Euteleostomi</taxon>
        <taxon>Mammalia</taxon>
        <taxon>Eutheria</taxon>
        <taxon>Laurasiatheria</taxon>
        <taxon>Artiodactyla</taxon>
        <taxon>Ruminantia</taxon>
        <taxon>Pecora</taxon>
        <taxon>Bovidae</taxon>
        <taxon>Bovinae</taxon>
        <taxon>Bos</taxon>
    </lineage>
</organism>
<keyword evidence="2" id="KW-1185">Reference proteome</keyword>
<dbReference type="AlphaFoldDB" id="A0A6B0RU08"/>
<accession>A0A6B0RU08</accession>
<gene>
    <name evidence="1" type="ORF">E5288_WYG001715</name>
</gene>